<evidence type="ECO:0000313" key="6">
    <source>
        <dbReference type="EMBL" id="RSH95225.1"/>
    </source>
</evidence>
<organism evidence="6 7">
    <name type="scientific">Saitozyma podzolica</name>
    <dbReference type="NCBI Taxonomy" id="1890683"/>
    <lineage>
        <taxon>Eukaryota</taxon>
        <taxon>Fungi</taxon>
        <taxon>Dikarya</taxon>
        <taxon>Basidiomycota</taxon>
        <taxon>Agaricomycotina</taxon>
        <taxon>Tremellomycetes</taxon>
        <taxon>Tremellales</taxon>
        <taxon>Trimorphomycetaceae</taxon>
        <taxon>Saitozyma</taxon>
    </lineage>
</organism>
<keyword evidence="4" id="KW-0812">Transmembrane</keyword>
<dbReference type="STRING" id="1890683.A0A427YW34"/>
<evidence type="ECO:0000313" key="7">
    <source>
        <dbReference type="Proteomes" id="UP000279259"/>
    </source>
</evidence>
<dbReference type="Gene3D" id="3.50.50.60">
    <property type="entry name" value="FAD/NAD(P)-binding domain"/>
    <property type="match status" value="2"/>
</dbReference>
<proteinExistence type="predicted"/>
<keyword evidence="2" id="KW-0274">FAD</keyword>
<dbReference type="GO" id="GO:0008688">
    <property type="term" value="F:3-(3-hydroxyphenyl)propionate hydroxylase activity"/>
    <property type="evidence" value="ECO:0007669"/>
    <property type="project" value="TreeGrafter"/>
</dbReference>
<feature type="domain" description="FAD-binding" evidence="5">
    <location>
        <begin position="184"/>
        <end position="409"/>
    </location>
</feature>
<dbReference type="PRINTS" id="PR00420">
    <property type="entry name" value="RNGMNOXGNASE"/>
</dbReference>
<gene>
    <name evidence="6" type="ORF">EHS25_000311</name>
</gene>
<accession>A0A427YW34</accession>
<name>A0A427YW34_9TREE</name>
<keyword evidence="4" id="KW-0472">Membrane</keyword>
<dbReference type="AlphaFoldDB" id="A0A427YW34"/>
<dbReference type="InterPro" id="IPR002938">
    <property type="entry name" value="FAD-bd"/>
</dbReference>
<sequence length="576" mass="63694">MTAPSSAMRSERCEVLIVGAGPVGLLLALLLHQRGVDVMIVERQKALYPLPRAVLFDHEARRIFGSADLSGQVDSILENVIGQGGEEGINFVWRDAELKLIVDMYTEARTRSDHPSIMGFCQPQLESLLEKAILSRKIPLIRGYTLRHLEQTSRCVEAGFSEATANETRCIEKGVYSGGATGTATTGSLADGSGTHELLVRASYLVGCDGANSTVRQIENFSVTTLNFENDWLILDLVCYLASDVLGYMLTLQLLRDGYVPPVVERLGTAQICDPRRPTTCVFGGPGRKRFEFMRLPGESRESLLQDENIWRLLEPWGFDKVNCDLERKVIYTFKARWANESFVNRIMLAGDAFHLMPPFIGQGLNSGFRDAAALAWRLPLLVSGVCSSQSLLQSYHSERLDHVRKLTEHCILLGEVVCETEPAKAKRLHEALRKQPPGKAYDPPLGKPGILTSQAEAGQLSLQRRLNVGGKLDLFDDIHGYGWFLINLGSKSVEGLLCPELGDFFQRVLGGRCVCISDLEDYGGEYKEWFGNEMGLDHAVLVRPDFYVFGHAQVSEVNALVADLRATMGVGVEEA</sequence>
<evidence type="ECO:0000256" key="2">
    <source>
        <dbReference type="ARBA" id="ARBA00022827"/>
    </source>
</evidence>
<dbReference type="Proteomes" id="UP000279259">
    <property type="component" value="Unassembled WGS sequence"/>
</dbReference>
<reference evidence="6 7" key="1">
    <citation type="submission" date="2018-11" db="EMBL/GenBank/DDBJ databases">
        <title>Genome sequence of Saitozyma podzolica DSM 27192.</title>
        <authorList>
            <person name="Aliyu H."/>
            <person name="Gorte O."/>
            <person name="Ochsenreither K."/>
        </authorList>
    </citation>
    <scope>NUCLEOTIDE SEQUENCE [LARGE SCALE GENOMIC DNA]</scope>
    <source>
        <strain evidence="6 7">DSM 27192</strain>
    </source>
</reference>
<dbReference type="Pfam" id="PF01494">
    <property type="entry name" value="FAD_binding_3"/>
    <property type="match status" value="2"/>
</dbReference>
<evidence type="ECO:0000259" key="5">
    <source>
        <dbReference type="Pfam" id="PF01494"/>
    </source>
</evidence>
<dbReference type="PANTHER" id="PTHR43476">
    <property type="entry name" value="3-(3-HYDROXY-PHENYL)PROPIONATE/3-HYDROXYCINNAMIC ACID HYDROXYLASE"/>
    <property type="match status" value="1"/>
</dbReference>
<dbReference type="InterPro" id="IPR050631">
    <property type="entry name" value="PheA/TfdB_FAD_monoxygenase"/>
</dbReference>
<dbReference type="InterPro" id="IPR036188">
    <property type="entry name" value="FAD/NAD-bd_sf"/>
</dbReference>
<dbReference type="SUPFAM" id="SSF51905">
    <property type="entry name" value="FAD/NAD(P)-binding domain"/>
    <property type="match status" value="1"/>
</dbReference>
<feature type="transmembrane region" description="Helical" evidence="4">
    <location>
        <begin position="12"/>
        <end position="31"/>
    </location>
</feature>
<dbReference type="NCBIfam" id="NF004829">
    <property type="entry name" value="PRK06183.1-3"/>
    <property type="match status" value="1"/>
</dbReference>
<feature type="domain" description="FAD-binding" evidence="5">
    <location>
        <begin position="12"/>
        <end position="168"/>
    </location>
</feature>
<comment type="caution">
    <text evidence="6">The sequence shown here is derived from an EMBL/GenBank/DDBJ whole genome shotgun (WGS) entry which is preliminary data.</text>
</comment>
<dbReference type="GO" id="GO:0071949">
    <property type="term" value="F:FAD binding"/>
    <property type="evidence" value="ECO:0007669"/>
    <property type="project" value="InterPro"/>
</dbReference>
<evidence type="ECO:0000256" key="3">
    <source>
        <dbReference type="ARBA" id="ARBA00023002"/>
    </source>
</evidence>
<evidence type="ECO:0000256" key="1">
    <source>
        <dbReference type="ARBA" id="ARBA00022630"/>
    </source>
</evidence>
<keyword evidence="4" id="KW-1133">Transmembrane helix</keyword>
<dbReference type="OrthoDB" id="2690153at2759"/>
<keyword evidence="7" id="KW-1185">Reference proteome</keyword>
<dbReference type="EMBL" id="RSCD01000001">
    <property type="protein sequence ID" value="RSH95225.1"/>
    <property type="molecule type" value="Genomic_DNA"/>
</dbReference>
<protein>
    <recommendedName>
        <fullName evidence="5">FAD-binding domain-containing protein</fullName>
    </recommendedName>
</protein>
<evidence type="ECO:0000256" key="4">
    <source>
        <dbReference type="SAM" id="Phobius"/>
    </source>
</evidence>
<keyword evidence="3" id="KW-0560">Oxidoreductase</keyword>
<dbReference type="PANTHER" id="PTHR43476:SF3">
    <property type="entry name" value="FAD-BINDING MONOOXYGENASE"/>
    <property type="match status" value="1"/>
</dbReference>
<dbReference type="GO" id="GO:0019622">
    <property type="term" value="P:3-(3-hydroxy)phenylpropionate catabolic process"/>
    <property type="evidence" value="ECO:0007669"/>
    <property type="project" value="TreeGrafter"/>
</dbReference>
<keyword evidence="1" id="KW-0285">Flavoprotein</keyword>